<evidence type="ECO:0000256" key="3">
    <source>
        <dbReference type="ARBA" id="ARBA00022679"/>
    </source>
</evidence>
<dbReference type="PANTHER" id="PTHR21060:SF21">
    <property type="entry name" value="ACETATE KINASE"/>
    <property type="match status" value="1"/>
</dbReference>
<dbReference type="AlphaFoldDB" id="A0A9E8HKN5"/>
<dbReference type="HAMAP" id="MF_00020">
    <property type="entry name" value="Acetate_kinase"/>
    <property type="match status" value="1"/>
</dbReference>
<dbReference type="PIRSF" id="PIRSF000722">
    <property type="entry name" value="Acetate_prop_kin"/>
    <property type="match status" value="1"/>
</dbReference>
<dbReference type="Pfam" id="PF00871">
    <property type="entry name" value="Acetate_kinase"/>
    <property type="match status" value="1"/>
</dbReference>
<sequence>MNDDTILVINCGSSSLKFALFNATTLACIASGLAEKLSTPGATLSIKNGDTKSSANLNNADHSAAIAHVIESLKSISLLTKDPLGIGHRVVHGGEAFSDSVPIDNRVIAEIQKCAALAPLHNPANLLGIELMAELYPSVPQVAVFDTAFHQSLPETSYLYPIPYQLYTEHGIRRYGFHGTSHKYVAEIAANKLNKPLNQCNLITAHLGNGCSVTAIKQGVSVDTSMGLTPLEGLMMGTRSGDIDPGLFEFLCKTGMSSDSISQMLNKESGLKGLSGETNDMRTLFELADNGHERASLAIDVFCFKLVKYIAAMAASLPSIDALVFTGGIGENADRIRAAALEKLSIFGFKLSQELNNTNGESSGGRITEEGSTLAYVIPTNEELVIAKDTLKYAKK</sequence>
<comment type="pathway">
    <text evidence="9">Metabolic intermediate biosynthesis; acetyl-CoA biosynthesis; acetyl-CoA from acetate: step 1/2.</text>
</comment>
<keyword evidence="2 9" id="KW-0963">Cytoplasm</keyword>
<reference evidence="11" key="1">
    <citation type="submission" date="2022-07" db="EMBL/GenBank/DDBJ databases">
        <title>Alkalimarinus sp. nov., isolated from gut of a Alitta virens.</title>
        <authorList>
            <person name="Yang A.I."/>
            <person name="Shin N.-R."/>
        </authorList>
    </citation>
    <scope>NUCLEOTIDE SEQUENCE</scope>
    <source>
        <strain evidence="11">FA028</strain>
    </source>
</reference>
<feature type="binding site" evidence="9">
    <location>
        <begin position="206"/>
        <end position="210"/>
    </location>
    <ligand>
        <name>ATP</name>
        <dbReference type="ChEBI" id="CHEBI:30616"/>
    </ligand>
</feature>
<evidence type="ECO:0000256" key="5">
    <source>
        <dbReference type="ARBA" id="ARBA00022741"/>
    </source>
</evidence>
<feature type="site" description="Transition state stabilizer" evidence="9">
    <location>
        <position position="239"/>
    </location>
</feature>
<feature type="binding site" evidence="9">
    <location>
        <begin position="280"/>
        <end position="282"/>
    </location>
    <ligand>
        <name>ATP</name>
        <dbReference type="ChEBI" id="CHEBI:30616"/>
    </ligand>
</feature>
<keyword evidence="4 9" id="KW-0479">Metal-binding</keyword>
<dbReference type="EMBL" id="CP101527">
    <property type="protein sequence ID" value="UZW75902.1"/>
    <property type="molecule type" value="Genomic_DNA"/>
</dbReference>
<keyword evidence="5 9" id="KW-0547">Nucleotide-binding</keyword>
<keyword evidence="3 9" id="KW-0808">Transferase</keyword>
<evidence type="ECO:0000313" key="11">
    <source>
        <dbReference type="EMBL" id="UZW75902.1"/>
    </source>
</evidence>
<evidence type="ECO:0000256" key="1">
    <source>
        <dbReference type="ARBA" id="ARBA00008748"/>
    </source>
</evidence>
<proteinExistence type="inferred from homology"/>
<evidence type="ECO:0000256" key="8">
    <source>
        <dbReference type="ARBA" id="ARBA00022842"/>
    </source>
</evidence>
<dbReference type="KEGG" id="asem:NNL22_04790"/>
<keyword evidence="12" id="KW-1185">Reference proteome</keyword>
<dbReference type="CDD" id="cd24010">
    <property type="entry name" value="ASKHA_NBD_AcK_PK"/>
    <property type="match status" value="1"/>
</dbReference>
<dbReference type="GO" id="GO:0006085">
    <property type="term" value="P:acetyl-CoA biosynthetic process"/>
    <property type="evidence" value="ECO:0007669"/>
    <property type="project" value="UniProtKB-UniRule"/>
</dbReference>
<gene>
    <name evidence="9" type="primary">ackA</name>
    <name evidence="11" type="ORF">NNL22_04790</name>
</gene>
<dbReference type="GO" id="GO:0005524">
    <property type="term" value="F:ATP binding"/>
    <property type="evidence" value="ECO:0007669"/>
    <property type="project" value="UniProtKB-KW"/>
</dbReference>
<keyword evidence="7 9" id="KW-0067">ATP-binding</keyword>
<feature type="active site" description="Proton donor/acceptor" evidence="9">
    <location>
        <position position="146"/>
    </location>
</feature>
<dbReference type="PROSITE" id="PS01076">
    <property type="entry name" value="ACETATE_KINASE_2"/>
    <property type="match status" value="1"/>
</dbReference>
<dbReference type="PANTHER" id="PTHR21060">
    <property type="entry name" value="ACETATE KINASE"/>
    <property type="match status" value="1"/>
</dbReference>
<accession>A0A9E8HKN5</accession>
<dbReference type="NCBIfam" id="TIGR00016">
    <property type="entry name" value="ackA"/>
    <property type="match status" value="1"/>
</dbReference>
<dbReference type="Proteomes" id="UP001164472">
    <property type="component" value="Chromosome"/>
</dbReference>
<name>A0A9E8HKN5_9ALTE</name>
<feature type="binding site" evidence="9">
    <location>
        <position position="17"/>
    </location>
    <ligand>
        <name>ATP</name>
        <dbReference type="ChEBI" id="CHEBI:30616"/>
    </ligand>
</feature>
<comment type="function">
    <text evidence="9">Catalyzes the formation of acetyl phosphate from acetate and ATP. Can also catalyze the reverse reaction.</text>
</comment>
<evidence type="ECO:0000256" key="9">
    <source>
        <dbReference type="HAMAP-Rule" id="MF_00020"/>
    </source>
</evidence>
<dbReference type="GO" id="GO:0005829">
    <property type="term" value="C:cytosol"/>
    <property type="evidence" value="ECO:0007669"/>
    <property type="project" value="TreeGrafter"/>
</dbReference>
<dbReference type="PROSITE" id="PS01075">
    <property type="entry name" value="ACETATE_KINASE_1"/>
    <property type="match status" value="1"/>
</dbReference>
<feature type="binding site" evidence="9">
    <location>
        <begin position="328"/>
        <end position="332"/>
    </location>
    <ligand>
        <name>ATP</name>
        <dbReference type="ChEBI" id="CHEBI:30616"/>
    </ligand>
</feature>
<feature type="binding site" evidence="9">
    <location>
        <position position="10"/>
    </location>
    <ligand>
        <name>Mg(2+)</name>
        <dbReference type="ChEBI" id="CHEBI:18420"/>
    </ligand>
</feature>
<dbReference type="PRINTS" id="PR00471">
    <property type="entry name" value="ACETATEKNASE"/>
</dbReference>
<evidence type="ECO:0000256" key="7">
    <source>
        <dbReference type="ARBA" id="ARBA00022840"/>
    </source>
</evidence>
<feature type="binding site" evidence="9">
    <location>
        <position position="89"/>
    </location>
    <ligand>
        <name>substrate</name>
    </ligand>
</feature>
<comment type="similarity">
    <text evidence="1 9 10">Belongs to the acetokinase family.</text>
</comment>
<protein>
    <recommendedName>
        <fullName evidence="9">Acetate kinase</fullName>
        <ecNumber evidence="9">2.7.2.1</ecNumber>
    </recommendedName>
    <alternativeName>
        <fullName evidence="9">Acetokinase</fullName>
    </alternativeName>
</protein>
<evidence type="ECO:0000256" key="6">
    <source>
        <dbReference type="ARBA" id="ARBA00022777"/>
    </source>
</evidence>
<feature type="site" description="Transition state stabilizer" evidence="9">
    <location>
        <position position="178"/>
    </location>
</feature>
<dbReference type="GO" id="GO:0006083">
    <property type="term" value="P:acetate metabolic process"/>
    <property type="evidence" value="ECO:0007669"/>
    <property type="project" value="TreeGrafter"/>
</dbReference>
<comment type="catalytic activity">
    <reaction evidence="9">
        <text>acetate + ATP = acetyl phosphate + ADP</text>
        <dbReference type="Rhea" id="RHEA:11352"/>
        <dbReference type="ChEBI" id="CHEBI:22191"/>
        <dbReference type="ChEBI" id="CHEBI:30089"/>
        <dbReference type="ChEBI" id="CHEBI:30616"/>
        <dbReference type="ChEBI" id="CHEBI:456216"/>
        <dbReference type="EC" id="2.7.2.1"/>
    </reaction>
</comment>
<comment type="cofactor">
    <cofactor evidence="9">
        <name>Mg(2+)</name>
        <dbReference type="ChEBI" id="CHEBI:18420"/>
    </cofactor>
    <cofactor evidence="9">
        <name>Mn(2+)</name>
        <dbReference type="ChEBI" id="CHEBI:29035"/>
    </cofactor>
    <text evidence="9">Mg(2+). Can also accept Mn(2+).</text>
</comment>
<dbReference type="EC" id="2.7.2.1" evidence="9"/>
<evidence type="ECO:0000256" key="10">
    <source>
        <dbReference type="RuleBase" id="RU003835"/>
    </source>
</evidence>
<dbReference type="Gene3D" id="3.30.420.40">
    <property type="match status" value="2"/>
</dbReference>
<dbReference type="InterPro" id="IPR000890">
    <property type="entry name" value="Aliphatic_acid_kin_short-chain"/>
</dbReference>
<dbReference type="RefSeq" id="WP_251811651.1">
    <property type="nucleotide sequence ID" value="NZ_CP101527.1"/>
</dbReference>
<dbReference type="InterPro" id="IPR043129">
    <property type="entry name" value="ATPase_NBD"/>
</dbReference>
<feature type="binding site" evidence="9">
    <location>
        <position position="382"/>
    </location>
    <ligand>
        <name>Mg(2+)</name>
        <dbReference type="ChEBI" id="CHEBI:18420"/>
    </ligand>
</feature>
<comment type="subunit">
    <text evidence="9">Homodimer.</text>
</comment>
<keyword evidence="8 9" id="KW-0460">Magnesium</keyword>
<evidence type="ECO:0000313" key="12">
    <source>
        <dbReference type="Proteomes" id="UP001164472"/>
    </source>
</evidence>
<keyword evidence="6 9" id="KW-0418">Kinase</keyword>
<organism evidence="11 12">
    <name type="scientific">Alkalimarinus sediminis</name>
    <dbReference type="NCBI Taxonomy" id="1632866"/>
    <lineage>
        <taxon>Bacteria</taxon>
        <taxon>Pseudomonadati</taxon>
        <taxon>Pseudomonadota</taxon>
        <taxon>Gammaproteobacteria</taxon>
        <taxon>Alteromonadales</taxon>
        <taxon>Alteromonadaceae</taxon>
        <taxon>Alkalimarinus</taxon>
    </lineage>
</organism>
<evidence type="ECO:0000256" key="4">
    <source>
        <dbReference type="ARBA" id="ARBA00022723"/>
    </source>
</evidence>
<dbReference type="SUPFAM" id="SSF53067">
    <property type="entry name" value="Actin-like ATPase domain"/>
    <property type="match status" value="2"/>
</dbReference>
<evidence type="ECO:0000256" key="2">
    <source>
        <dbReference type="ARBA" id="ARBA00022490"/>
    </source>
</evidence>
<comment type="subcellular location">
    <subcellularLocation>
        <location evidence="9">Cytoplasm</location>
    </subcellularLocation>
</comment>
<dbReference type="GO" id="GO:0008776">
    <property type="term" value="F:acetate kinase activity"/>
    <property type="evidence" value="ECO:0007669"/>
    <property type="project" value="UniProtKB-UniRule"/>
</dbReference>
<dbReference type="InterPro" id="IPR023865">
    <property type="entry name" value="Aliphatic_acid_kinase_CS"/>
</dbReference>
<dbReference type="InterPro" id="IPR004372">
    <property type="entry name" value="Ac/propionate_kinase"/>
</dbReference>
<dbReference type="GO" id="GO:0000287">
    <property type="term" value="F:magnesium ion binding"/>
    <property type="evidence" value="ECO:0007669"/>
    <property type="project" value="UniProtKB-UniRule"/>
</dbReference>